<gene>
    <name evidence="2" type="ORF">HO133_006052</name>
</gene>
<name>A0A8H6C8M2_9LECA</name>
<dbReference type="EMBL" id="JACCJB010000022">
    <property type="protein sequence ID" value="KAF6218701.1"/>
    <property type="molecule type" value="Genomic_DNA"/>
</dbReference>
<reference evidence="2 3" key="1">
    <citation type="journal article" date="2020" name="Genomics">
        <title>Complete, high-quality genomes from long-read metagenomic sequencing of two wolf lichen thalli reveals enigmatic genome architecture.</title>
        <authorList>
            <person name="McKenzie S.K."/>
            <person name="Walston R.F."/>
            <person name="Allen J.L."/>
        </authorList>
    </citation>
    <scope>NUCLEOTIDE SEQUENCE [LARGE SCALE GENOMIC DNA]</scope>
    <source>
        <strain evidence="2">WasteWater1</strain>
    </source>
</reference>
<keyword evidence="3" id="KW-1185">Reference proteome</keyword>
<evidence type="ECO:0000313" key="3">
    <source>
        <dbReference type="Proteomes" id="UP000593566"/>
    </source>
</evidence>
<accession>A0A8H6C8M2</accession>
<dbReference type="InterPro" id="IPR000210">
    <property type="entry name" value="BTB/POZ_dom"/>
</dbReference>
<dbReference type="SUPFAM" id="SSF54695">
    <property type="entry name" value="POZ domain"/>
    <property type="match status" value="1"/>
</dbReference>
<dbReference type="AlphaFoldDB" id="A0A8H6C8M2"/>
<dbReference type="RefSeq" id="XP_037148136.1">
    <property type="nucleotide sequence ID" value="XM_037296955.1"/>
</dbReference>
<protein>
    <recommendedName>
        <fullName evidence="1">BTB domain-containing protein</fullName>
    </recommendedName>
</protein>
<dbReference type="CDD" id="cd18186">
    <property type="entry name" value="BTB_POZ_ZBTB_KLHL-like"/>
    <property type="match status" value="1"/>
</dbReference>
<evidence type="ECO:0000259" key="1">
    <source>
        <dbReference type="PROSITE" id="PS50097"/>
    </source>
</evidence>
<dbReference type="GeneID" id="59334457"/>
<dbReference type="SMART" id="SM00225">
    <property type="entry name" value="BTB"/>
    <property type="match status" value="1"/>
</dbReference>
<evidence type="ECO:0000313" key="2">
    <source>
        <dbReference type="EMBL" id="KAF6218701.1"/>
    </source>
</evidence>
<proteinExistence type="predicted"/>
<organism evidence="2 3">
    <name type="scientific">Letharia lupina</name>
    <dbReference type="NCBI Taxonomy" id="560253"/>
    <lineage>
        <taxon>Eukaryota</taxon>
        <taxon>Fungi</taxon>
        <taxon>Dikarya</taxon>
        <taxon>Ascomycota</taxon>
        <taxon>Pezizomycotina</taxon>
        <taxon>Lecanoromycetes</taxon>
        <taxon>OSLEUM clade</taxon>
        <taxon>Lecanoromycetidae</taxon>
        <taxon>Lecanorales</taxon>
        <taxon>Lecanorineae</taxon>
        <taxon>Parmeliaceae</taxon>
        <taxon>Letharia</taxon>
    </lineage>
</organism>
<dbReference type="Pfam" id="PF00651">
    <property type="entry name" value="BTB"/>
    <property type="match status" value="1"/>
</dbReference>
<dbReference type="Gene3D" id="3.30.710.10">
    <property type="entry name" value="Potassium Channel Kv1.1, Chain A"/>
    <property type="match status" value="1"/>
</dbReference>
<comment type="caution">
    <text evidence="2">The sequence shown here is derived from an EMBL/GenBank/DDBJ whole genome shotgun (WGS) entry which is preliminary data.</text>
</comment>
<dbReference type="Proteomes" id="UP000593566">
    <property type="component" value="Unassembled WGS sequence"/>
</dbReference>
<feature type="domain" description="BTB" evidence="1">
    <location>
        <begin position="31"/>
        <end position="98"/>
    </location>
</feature>
<dbReference type="PROSITE" id="PS50097">
    <property type="entry name" value="BTB"/>
    <property type="match status" value="1"/>
</dbReference>
<sequence>MASNAVSNIKIIAQNQHTEAMTMLFDSGEDSDFTVKCGNRVWQLHRVILRSGSEYFKNACSKKFEEGTSGIVDLKEEDPQYAGILLRYFYALDYQIDDNGKPPLVAHALVYAIADKYGVGQLKDLAKEKFAMAITTTRVTDIPSFIAAIEVVYTSTLGSDRGLRACLLPKLKEYKQQLRDSDEFMALILSGFGEGEFAVDVIDAWAGLCRMRRS</sequence>
<dbReference type="PANTHER" id="PTHR47843:SF5">
    <property type="entry name" value="BTB_POZ DOMAIN PROTEIN"/>
    <property type="match status" value="1"/>
</dbReference>
<dbReference type="PANTHER" id="PTHR47843">
    <property type="entry name" value="BTB DOMAIN-CONTAINING PROTEIN-RELATED"/>
    <property type="match status" value="1"/>
</dbReference>
<dbReference type="InterPro" id="IPR011333">
    <property type="entry name" value="SKP1/BTB/POZ_sf"/>
</dbReference>